<evidence type="ECO:0000313" key="9">
    <source>
        <dbReference type="Proteomes" id="UP000017090"/>
    </source>
</evidence>
<dbReference type="PATRIC" id="fig|1111454.3.peg.429"/>
<dbReference type="HAMAP" id="MF_02065">
    <property type="entry name" value="MltG"/>
    <property type="match status" value="1"/>
</dbReference>
<evidence type="ECO:0000256" key="5">
    <source>
        <dbReference type="ARBA" id="ARBA00023239"/>
    </source>
</evidence>
<organism evidence="8 9">
    <name type="scientific">Megasphaera vaginalis</name>
    <name type="common">ex Srinivasan et al. 2021</name>
    <dbReference type="NCBI Taxonomy" id="1111454"/>
    <lineage>
        <taxon>Bacteria</taxon>
        <taxon>Bacillati</taxon>
        <taxon>Bacillota</taxon>
        <taxon>Negativicutes</taxon>
        <taxon>Veillonellales</taxon>
        <taxon>Veillonellaceae</taxon>
        <taxon>Megasphaera</taxon>
    </lineage>
</organism>
<protein>
    <recommendedName>
        <fullName evidence="7">Endolytic murein transglycosylase</fullName>
        <ecNumber evidence="7">4.2.2.29</ecNumber>
    </recommendedName>
    <alternativeName>
        <fullName evidence="7">Peptidoglycan lytic transglycosylase</fullName>
    </alternativeName>
    <alternativeName>
        <fullName evidence="7">Peptidoglycan polymerization terminase</fullName>
    </alternativeName>
</protein>
<dbReference type="Proteomes" id="UP000017090">
    <property type="component" value="Unassembled WGS sequence"/>
</dbReference>
<keyword evidence="9" id="KW-1185">Reference proteome</keyword>
<keyword evidence="3 7" id="KW-1133">Transmembrane helix</keyword>
<dbReference type="eggNOG" id="COG1559">
    <property type="taxonomic scope" value="Bacteria"/>
</dbReference>
<sequence length="306" mass="34695">MPTFWLPDREAYVQVREQMTAADIAAELHDEELIVSPTWFRFIVTATGQGQALKQGEYTIRSHMSLYEIISKLESGKSEAARLVIPEGYTARQIAKEVDRLGIISEADFLAAANRSDHLYAYMEGNRQVSVKTEGFLFPDTYFIHNSDTADDLVKMMLDNFDKHLTQEMKKGIADKGMSIYQFVTLASLVEKEAKFDDDRLLIASVFQNRLQAQMKLQSDASVSYATGTHKSAYDLDEIEYDSPYNTYLHAGLPPGPIGNPGEKSMESILKAPETSYMYFVADAQGHNYFAMTYEDHMKNIHQYMP</sequence>
<dbReference type="GO" id="GO:0071555">
    <property type="term" value="P:cell wall organization"/>
    <property type="evidence" value="ECO:0007669"/>
    <property type="project" value="UniProtKB-KW"/>
</dbReference>
<keyword evidence="4 7" id="KW-0472">Membrane</keyword>
<proteinExistence type="inferred from homology"/>
<dbReference type="CDD" id="cd08010">
    <property type="entry name" value="MltG_like"/>
    <property type="match status" value="1"/>
</dbReference>
<reference evidence="8 9" key="1">
    <citation type="submission" date="2013-09" db="EMBL/GenBank/DDBJ databases">
        <authorList>
            <person name="Durkin A.S."/>
            <person name="Haft D.R."/>
            <person name="McCorrison J."/>
            <person name="Torralba M."/>
            <person name="Gillis M."/>
            <person name="Haft D.H."/>
            <person name="Methe B."/>
            <person name="Sutton G."/>
            <person name="Nelson K.E."/>
        </authorList>
    </citation>
    <scope>NUCLEOTIDE SEQUENCE [LARGE SCALE GENOMIC DNA]</scope>
    <source>
        <strain evidence="8 9">BV3C16-1</strain>
    </source>
</reference>
<dbReference type="EMBL" id="AWXA01000008">
    <property type="protein sequence ID" value="ERT61779.1"/>
    <property type="molecule type" value="Genomic_DNA"/>
</dbReference>
<dbReference type="PANTHER" id="PTHR30518:SF2">
    <property type="entry name" value="ENDOLYTIC MUREIN TRANSGLYCOSYLASE"/>
    <property type="match status" value="1"/>
</dbReference>
<dbReference type="AlphaFoldDB" id="U7USA6"/>
<feature type="site" description="Important for catalytic activity" evidence="7">
    <location>
        <position position="193"/>
    </location>
</feature>
<evidence type="ECO:0000256" key="2">
    <source>
        <dbReference type="ARBA" id="ARBA00022692"/>
    </source>
</evidence>
<keyword evidence="5 7" id="KW-0456">Lyase</keyword>
<dbReference type="GO" id="GO:0005886">
    <property type="term" value="C:plasma membrane"/>
    <property type="evidence" value="ECO:0007669"/>
    <property type="project" value="UniProtKB-UniRule"/>
</dbReference>
<dbReference type="PANTHER" id="PTHR30518">
    <property type="entry name" value="ENDOLYTIC MUREIN TRANSGLYCOSYLASE"/>
    <property type="match status" value="1"/>
</dbReference>
<dbReference type="GO" id="GO:0008932">
    <property type="term" value="F:lytic endotransglycosylase activity"/>
    <property type="evidence" value="ECO:0007669"/>
    <property type="project" value="UniProtKB-UniRule"/>
</dbReference>
<name>U7USA6_9FIRM</name>
<dbReference type="Gene3D" id="3.30.1490.480">
    <property type="entry name" value="Endolytic murein transglycosylase"/>
    <property type="match status" value="1"/>
</dbReference>
<evidence type="ECO:0000313" key="8">
    <source>
        <dbReference type="EMBL" id="ERT61779.1"/>
    </source>
</evidence>
<dbReference type="GO" id="GO:0009252">
    <property type="term" value="P:peptidoglycan biosynthetic process"/>
    <property type="evidence" value="ECO:0007669"/>
    <property type="project" value="UniProtKB-UniRule"/>
</dbReference>
<evidence type="ECO:0000256" key="6">
    <source>
        <dbReference type="ARBA" id="ARBA00023316"/>
    </source>
</evidence>
<comment type="function">
    <text evidence="7">Functions as a peptidoglycan terminase that cleaves nascent peptidoglycan strands endolytically to terminate their elongation.</text>
</comment>
<keyword evidence="2 7" id="KW-0812">Transmembrane</keyword>
<comment type="catalytic activity">
    <reaction evidence="7">
        <text>a peptidoglycan chain = a peptidoglycan chain with N-acetyl-1,6-anhydromuramyl-[peptide] at the reducing end + a peptidoglycan chain with N-acetylglucosamine at the non-reducing end.</text>
        <dbReference type="EC" id="4.2.2.29"/>
    </reaction>
</comment>
<accession>U7USA6</accession>
<keyword evidence="1 7" id="KW-1003">Cell membrane</keyword>
<comment type="similarity">
    <text evidence="7">Belongs to the transglycosylase MltG family.</text>
</comment>
<comment type="caution">
    <text evidence="8">The sequence shown here is derived from an EMBL/GenBank/DDBJ whole genome shotgun (WGS) entry which is preliminary data.</text>
</comment>
<evidence type="ECO:0000256" key="7">
    <source>
        <dbReference type="HAMAP-Rule" id="MF_02065"/>
    </source>
</evidence>
<dbReference type="NCBIfam" id="TIGR00247">
    <property type="entry name" value="endolytic transglycosylase MltG"/>
    <property type="match status" value="1"/>
</dbReference>
<dbReference type="Pfam" id="PF02618">
    <property type="entry name" value="YceG"/>
    <property type="match status" value="1"/>
</dbReference>
<dbReference type="InterPro" id="IPR003770">
    <property type="entry name" value="MLTG-like"/>
</dbReference>
<dbReference type="EC" id="4.2.2.29" evidence="7"/>
<evidence type="ECO:0000256" key="4">
    <source>
        <dbReference type="ARBA" id="ARBA00023136"/>
    </source>
</evidence>
<gene>
    <name evidence="7" type="primary">mltG</name>
    <name evidence="8" type="ORF">HMPREF1250_2097</name>
</gene>
<dbReference type="STRING" id="1111454.HMPREF1250_2097"/>
<evidence type="ECO:0000256" key="3">
    <source>
        <dbReference type="ARBA" id="ARBA00022989"/>
    </source>
</evidence>
<evidence type="ECO:0000256" key="1">
    <source>
        <dbReference type="ARBA" id="ARBA00022475"/>
    </source>
</evidence>
<keyword evidence="6 7" id="KW-0961">Cell wall biogenesis/degradation</keyword>
<dbReference type="Gene3D" id="3.30.160.60">
    <property type="entry name" value="Classic Zinc Finger"/>
    <property type="match status" value="1"/>
</dbReference>